<evidence type="ECO:0000256" key="2">
    <source>
        <dbReference type="ARBA" id="ARBA00022723"/>
    </source>
</evidence>
<keyword evidence="7" id="KW-1185">Reference proteome</keyword>
<feature type="non-terminal residue" evidence="6">
    <location>
        <position position="1"/>
    </location>
</feature>
<dbReference type="InterPro" id="IPR052035">
    <property type="entry name" value="ZnF_BED_domain_contain"/>
</dbReference>
<comment type="subcellular location">
    <subcellularLocation>
        <location evidence="1">Nucleus</location>
    </subcellularLocation>
</comment>
<dbReference type="PANTHER" id="PTHR46481">
    <property type="entry name" value="ZINC FINGER BED DOMAIN-CONTAINING PROTEIN 4"/>
    <property type="match status" value="1"/>
</dbReference>
<comment type="caution">
    <text evidence="6">The sequence shown here is derived from an EMBL/GenBank/DDBJ whole genome shotgun (WGS) entry which is preliminary data.</text>
</comment>
<accession>A0AAD7F2B6</accession>
<name>A0AAD7F2B6_9AGAR</name>
<dbReference type="InterPro" id="IPR012337">
    <property type="entry name" value="RNaseH-like_sf"/>
</dbReference>
<evidence type="ECO:0000313" key="6">
    <source>
        <dbReference type="EMBL" id="KAJ7366197.1"/>
    </source>
</evidence>
<organism evidence="6 7">
    <name type="scientific">Mycena albidolilacea</name>
    <dbReference type="NCBI Taxonomy" id="1033008"/>
    <lineage>
        <taxon>Eukaryota</taxon>
        <taxon>Fungi</taxon>
        <taxon>Dikarya</taxon>
        <taxon>Basidiomycota</taxon>
        <taxon>Agaricomycotina</taxon>
        <taxon>Agaricomycetes</taxon>
        <taxon>Agaricomycetidae</taxon>
        <taxon>Agaricales</taxon>
        <taxon>Marasmiineae</taxon>
        <taxon>Mycenaceae</taxon>
        <taxon>Mycena</taxon>
    </lineage>
</organism>
<evidence type="ECO:0000256" key="1">
    <source>
        <dbReference type="ARBA" id="ARBA00004123"/>
    </source>
</evidence>
<gene>
    <name evidence="6" type="ORF">DFH08DRAFT_678380</name>
</gene>
<keyword evidence="2" id="KW-0479">Metal-binding</keyword>
<dbReference type="PANTHER" id="PTHR46481:SF10">
    <property type="entry name" value="ZINC FINGER BED DOMAIN-CONTAINING PROTEIN 39"/>
    <property type="match status" value="1"/>
</dbReference>
<dbReference type="GO" id="GO:0008270">
    <property type="term" value="F:zinc ion binding"/>
    <property type="evidence" value="ECO:0007669"/>
    <property type="project" value="UniProtKB-KW"/>
</dbReference>
<proteinExistence type="predicted"/>
<evidence type="ECO:0000256" key="5">
    <source>
        <dbReference type="ARBA" id="ARBA00023242"/>
    </source>
</evidence>
<dbReference type="AlphaFoldDB" id="A0AAD7F2B6"/>
<keyword evidence="3" id="KW-0863">Zinc-finger</keyword>
<evidence type="ECO:0000313" key="7">
    <source>
        <dbReference type="Proteomes" id="UP001218218"/>
    </source>
</evidence>
<evidence type="ECO:0000256" key="3">
    <source>
        <dbReference type="ARBA" id="ARBA00022771"/>
    </source>
</evidence>
<dbReference type="EMBL" id="JARIHO010000002">
    <property type="protein sequence ID" value="KAJ7366197.1"/>
    <property type="molecule type" value="Genomic_DNA"/>
</dbReference>
<sequence>IRKLAFGIIHSTTKGLPAWCKACKRHGMRVRLIPRDVRTRWNSVYDMLSVALMYKDIINDFTSDRDLGYGKYNLSNAQWTLVEDMLHVLKDATLYFSNEKHCTITQVLTTLDKIDNLITATVITSSVQPGSTPKFALHHSIKSALKLAKSTLNKYYSRTNKSNIY</sequence>
<dbReference type="GO" id="GO:0005634">
    <property type="term" value="C:nucleus"/>
    <property type="evidence" value="ECO:0007669"/>
    <property type="project" value="UniProtKB-SubCell"/>
</dbReference>
<reference evidence="6" key="1">
    <citation type="submission" date="2023-03" db="EMBL/GenBank/DDBJ databases">
        <title>Massive genome expansion in bonnet fungi (Mycena s.s.) driven by repeated elements and novel gene families across ecological guilds.</title>
        <authorList>
            <consortium name="Lawrence Berkeley National Laboratory"/>
            <person name="Harder C.B."/>
            <person name="Miyauchi S."/>
            <person name="Viragh M."/>
            <person name="Kuo A."/>
            <person name="Thoen E."/>
            <person name="Andreopoulos B."/>
            <person name="Lu D."/>
            <person name="Skrede I."/>
            <person name="Drula E."/>
            <person name="Henrissat B."/>
            <person name="Morin E."/>
            <person name="Kohler A."/>
            <person name="Barry K."/>
            <person name="LaButti K."/>
            <person name="Morin E."/>
            <person name="Salamov A."/>
            <person name="Lipzen A."/>
            <person name="Mereny Z."/>
            <person name="Hegedus B."/>
            <person name="Baldrian P."/>
            <person name="Stursova M."/>
            <person name="Weitz H."/>
            <person name="Taylor A."/>
            <person name="Grigoriev I.V."/>
            <person name="Nagy L.G."/>
            <person name="Martin F."/>
            <person name="Kauserud H."/>
        </authorList>
    </citation>
    <scope>NUCLEOTIDE SEQUENCE</scope>
    <source>
        <strain evidence="6">CBHHK002</strain>
    </source>
</reference>
<evidence type="ECO:0000256" key="4">
    <source>
        <dbReference type="ARBA" id="ARBA00022833"/>
    </source>
</evidence>
<dbReference type="Proteomes" id="UP001218218">
    <property type="component" value="Unassembled WGS sequence"/>
</dbReference>
<keyword evidence="5" id="KW-0539">Nucleus</keyword>
<dbReference type="SUPFAM" id="SSF53098">
    <property type="entry name" value="Ribonuclease H-like"/>
    <property type="match status" value="1"/>
</dbReference>
<keyword evidence="4" id="KW-0862">Zinc</keyword>
<protein>
    <submittedName>
        <fullName evidence="6">Uncharacterized protein</fullName>
    </submittedName>
</protein>